<dbReference type="GO" id="GO:0016787">
    <property type="term" value="F:hydrolase activity"/>
    <property type="evidence" value="ECO:0007669"/>
    <property type="project" value="UniProtKB-KW"/>
</dbReference>
<evidence type="ECO:0000256" key="2">
    <source>
        <dbReference type="ARBA" id="ARBA00022801"/>
    </source>
</evidence>
<dbReference type="InterPro" id="IPR011545">
    <property type="entry name" value="DEAD/DEAH_box_helicase_dom"/>
</dbReference>
<evidence type="ECO:0000259" key="5">
    <source>
        <dbReference type="PROSITE" id="PS51192"/>
    </source>
</evidence>
<reference evidence="7 8" key="2">
    <citation type="submission" date="2014-03" db="EMBL/GenBank/DDBJ databases">
        <title>The Genome Sequence of Anncaliia algerae insect isolate PRA339.</title>
        <authorList>
            <consortium name="The Broad Institute Genome Sequencing Platform"/>
            <consortium name="The Broad Institute Genome Sequencing Center for Infectious Disease"/>
            <person name="Cuomo C."/>
            <person name="Becnel J."/>
            <person name="Sanscrainte N."/>
            <person name="Walker B."/>
            <person name="Young S.K."/>
            <person name="Zeng Q."/>
            <person name="Gargeya S."/>
            <person name="Fitzgerald M."/>
            <person name="Haas B."/>
            <person name="Abouelleil A."/>
            <person name="Alvarado L."/>
            <person name="Arachchi H.M."/>
            <person name="Berlin A.M."/>
            <person name="Chapman S.B."/>
            <person name="Dewar J."/>
            <person name="Goldberg J."/>
            <person name="Griggs A."/>
            <person name="Gujja S."/>
            <person name="Hansen M."/>
            <person name="Howarth C."/>
            <person name="Imamovic A."/>
            <person name="Larimer J."/>
            <person name="McCowan C."/>
            <person name="Murphy C."/>
            <person name="Neiman D."/>
            <person name="Pearson M."/>
            <person name="Priest M."/>
            <person name="Roberts A."/>
            <person name="Saif S."/>
            <person name="Shea T."/>
            <person name="Sisk P."/>
            <person name="Sykes S."/>
            <person name="Wortman J."/>
            <person name="Nusbaum C."/>
            <person name="Birren B."/>
        </authorList>
    </citation>
    <scope>NUCLEOTIDE SEQUENCE [LARGE SCALE GENOMIC DNA]</scope>
    <source>
        <strain evidence="7 8">PRA339</strain>
    </source>
</reference>
<evidence type="ECO:0000256" key="1">
    <source>
        <dbReference type="ARBA" id="ARBA00022741"/>
    </source>
</evidence>
<dbReference type="PANTHER" id="PTHR12131:SF1">
    <property type="entry name" value="ATP-DEPENDENT RNA HELICASE SUPV3L1, MITOCHONDRIAL-RELATED"/>
    <property type="match status" value="1"/>
</dbReference>
<evidence type="ECO:0000259" key="6">
    <source>
        <dbReference type="PROSITE" id="PS51194"/>
    </source>
</evidence>
<keyword evidence="1" id="KW-0547">Nucleotide-binding</keyword>
<evidence type="ECO:0000313" key="8">
    <source>
        <dbReference type="Proteomes" id="UP000030655"/>
    </source>
</evidence>
<dbReference type="PROSITE" id="PS51194">
    <property type="entry name" value="HELICASE_CTER"/>
    <property type="match status" value="1"/>
</dbReference>
<keyword evidence="8" id="KW-1185">Reference proteome</keyword>
<dbReference type="SUPFAM" id="SSF52540">
    <property type="entry name" value="P-loop containing nucleoside triphosphate hydrolases"/>
    <property type="match status" value="1"/>
</dbReference>
<organism evidence="7 8">
    <name type="scientific">Anncaliia algerae PRA339</name>
    <dbReference type="NCBI Taxonomy" id="1288291"/>
    <lineage>
        <taxon>Eukaryota</taxon>
        <taxon>Fungi</taxon>
        <taxon>Fungi incertae sedis</taxon>
        <taxon>Microsporidia</taxon>
        <taxon>Tubulinosematoidea</taxon>
        <taxon>Tubulinosematidae</taxon>
        <taxon>Anncaliia</taxon>
    </lineage>
</organism>
<keyword evidence="4" id="KW-0067">ATP-binding</keyword>
<protein>
    <submittedName>
        <fullName evidence="7">Uncharacterized protein</fullName>
    </submittedName>
</protein>
<keyword evidence="3" id="KW-0347">Helicase</keyword>
<evidence type="ECO:0000256" key="3">
    <source>
        <dbReference type="ARBA" id="ARBA00022806"/>
    </source>
</evidence>
<proteinExistence type="predicted"/>
<dbReference type="VEuPathDB" id="MicrosporidiaDB:H312_01832"/>
<dbReference type="GO" id="GO:0004386">
    <property type="term" value="F:helicase activity"/>
    <property type="evidence" value="ECO:0007669"/>
    <property type="project" value="UniProtKB-KW"/>
</dbReference>
<dbReference type="PROSITE" id="PS51192">
    <property type="entry name" value="HELICASE_ATP_BIND_1"/>
    <property type="match status" value="1"/>
</dbReference>
<dbReference type="GO" id="GO:0005524">
    <property type="term" value="F:ATP binding"/>
    <property type="evidence" value="ECO:0007669"/>
    <property type="project" value="UniProtKB-KW"/>
</dbReference>
<dbReference type="InterPro" id="IPR001650">
    <property type="entry name" value="Helicase_C-like"/>
</dbReference>
<dbReference type="InterPro" id="IPR027417">
    <property type="entry name" value="P-loop_NTPase"/>
</dbReference>
<dbReference type="GO" id="GO:0003676">
    <property type="term" value="F:nucleic acid binding"/>
    <property type="evidence" value="ECO:0007669"/>
    <property type="project" value="InterPro"/>
</dbReference>
<dbReference type="PANTHER" id="PTHR12131">
    <property type="entry name" value="ATP-DEPENDENT RNA AND DNA HELICASE"/>
    <property type="match status" value="1"/>
</dbReference>
<dbReference type="SMART" id="SM00487">
    <property type="entry name" value="DEXDc"/>
    <property type="match status" value="1"/>
</dbReference>
<feature type="domain" description="Helicase C-terminal" evidence="6">
    <location>
        <begin position="257"/>
        <end position="448"/>
    </location>
</feature>
<dbReference type="EMBL" id="KK365163">
    <property type="protein sequence ID" value="KCZ80774.1"/>
    <property type="molecule type" value="Genomic_DNA"/>
</dbReference>
<dbReference type="GO" id="GO:0070478">
    <property type="term" value="P:nuclear-transcribed mRNA catabolic process, 3'-5' exonucleolytic nonsense-mediated decay"/>
    <property type="evidence" value="ECO:0007669"/>
    <property type="project" value="TreeGrafter"/>
</dbReference>
<dbReference type="Gene3D" id="3.40.50.300">
    <property type="entry name" value="P-loop containing nucleotide triphosphate hydrolases"/>
    <property type="match status" value="2"/>
</dbReference>
<accession>A0A059F194</accession>
<keyword evidence="2" id="KW-0378">Hydrolase</keyword>
<dbReference type="Pfam" id="PF00270">
    <property type="entry name" value="DEAD"/>
    <property type="match status" value="1"/>
</dbReference>
<dbReference type="InterPro" id="IPR014001">
    <property type="entry name" value="Helicase_ATP-bd"/>
</dbReference>
<dbReference type="STRING" id="1288291.A0A059F194"/>
<name>A0A059F194_9MICR</name>
<evidence type="ECO:0000313" key="7">
    <source>
        <dbReference type="EMBL" id="KCZ80774.1"/>
    </source>
</evidence>
<dbReference type="InterPro" id="IPR050699">
    <property type="entry name" value="RNA-DNA_Helicase"/>
</dbReference>
<reference evidence="8" key="1">
    <citation type="submission" date="2013-02" db="EMBL/GenBank/DDBJ databases">
        <authorList>
            <consortium name="The Broad Institute Genome Sequencing Platform"/>
            <person name="Cuomo C."/>
            <person name="Becnel J."/>
            <person name="Sanscrainte N."/>
            <person name="Walker B."/>
            <person name="Young S.K."/>
            <person name="Zeng Q."/>
            <person name="Gargeya S."/>
            <person name="Fitzgerald M."/>
            <person name="Haas B."/>
            <person name="Abouelleil A."/>
            <person name="Alvarado L."/>
            <person name="Arachchi H.M."/>
            <person name="Berlin A.M."/>
            <person name="Chapman S.B."/>
            <person name="Dewar J."/>
            <person name="Goldberg J."/>
            <person name="Griggs A."/>
            <person name="Gujja S."/>
            <person name="Hansen M."/>
            <person name="Howarth C."/>
            <person name="Imamovic A."/>
            <person name="Larimer J."/>
            <person name="McCowan C."/>
            <person name="Murphy C."/>
            <person name="Neiman D."/>
            <person name="Pearson M."/>
            <person name="Priest M."/>
            <person name="Roberts A."/>
            <person name="Saif S."/>
            <person name="Shea T."/>
            <person name="Sisk P."/>
            <person name="Sykes S."/>
            <person name="Wortman J."/>
            <person name="Nusbaum C."/>
            <person name="Birren B."/>
        </authorList>
    </citation>
    <scope>NUCLEOTIDE SEQUENCE [LARGE SCALE GENOMIC DNA]</scope>
    <source>
        <strain evidence="8">PRA339</strain>
    </source>
</reference>
<sequence>MKYSFIPTTQHCTLIPFDYSPEIDYSFLNITYKPDTFQLQSFELLQNNEDILVTAHTSCGKTLVAEYCIHLQLKNNHKVIYTTPLKTLSNQKYYYFSKIFDTGIITGDISLNTNASLLIMTTEIFHSRIEEMDCSYVIFDEVHYINDRERGYVWEESLIKYKGNILCLSATIDNKKEFSDWLGRQRNKHCYVISTKERVIPLEYMIYYENKGYNLNGEINLKYFSEKEQFKHKIIKKNKKDELVTNYFKITKEKRTNVYSLVNWLKEKELIPSILFTFSRSKIDKLSDSLHIDLTTDNEKSLIKEFLNKVNLPPLPQVSKVKEMLLRGIAIHYSTMIPLLKESVEFLISFGLVKVLFATETFAVGVNMPAKSVVFLNLTKITKENGSNQFRYLNSSEFTQMSGRAGRRGLDSKGVVILTDVERKDTLSLFKSSSLIVSQFKVTFNFVLRNDPSFLRKTFLENESDKRNRRILQILSTENISVKNNKYFTKMKELIQIDYSYFIKENDIIYTKSNHKKRESFLWSI</sequence>
<dbReference type="SMART" id="SM00490">
    <property type="entry name" value="HELICc"/>
    <property type="match status" value="1"/>
</dbReference>
<dbReference type="HOGENOM" id="CLU_002902_5_0_1"/>
<feature type="domain" description="Helicase ATP-binding" evidence="5">
    <location>
        <begin position="42"/>
        <end position="190"/>
    </location>
</feature>
<dbReference type="AlphaFoldDB" id="A0A059F194"/>
<dbReference type="Proteomes" id="UP000030655">
    <property type="component" value="Unassembled WGS sequence"/>
</dbReference>
<gene>
    <name evidence="7" type="ORF">H312_01832</name>
</gene>
<evidence type="ECO:0000256" key="4">
    <source>
        <dbReference type="ARBA" id="ARBA00022840"/>
    </source>
</evidence>
<dbReference type="OrthoDB" id="2192511at2759"/>
<dbReference type="GO" id="GO:0055087">
    <property type="term" value="C:Ski complex"/>
    <property type="evidence" value="ECO:0007669"/>
    <property type="project" value="TreeGrafter"/>
</dbReference>